<organism evidence="2 3">
    <name type="scientific">Ophiobolus disseminans</name>
    <dbReference type="NCBI Taxonomy" id="1469910"/>
    <lineage>
        <taxon>Eukaryota</taxon>
        <taxon>Fungi</taxon>
        <taxon>Dikarya</taxon>
        <taxon>Ascomycota</taxon>
        <taxon>Pezizomycotina</taxon>
        <taxon>Dothideomycetes</taxon>
        <taxon>Pleosporomycetidae</taxon>
        <taxon>Pleosporales</taxon>
        <taxon>Pleosporineae</taxon>
        <taxon>Phaeosphaeriaceae</taxon>
        <taxon>Ophiobolus</taxon>
    </lineage>
</organism>
<protein>
    <submittedName>
        <fullName evidence="2">Uncharacterized protein</fullName>
    </submittedName>
</protein>
<feature type="coiled-coil region" evidence="1">
    <location>
        <begin position="48"/>
        <end position="75"/>
    </location>
</feature>
<dbReference type="EMBL" id="MU006221">
    <property type="protein sequence ID" value="KAF2829053.1"/>
    <property type="molecule type" value="Genomic_DNA"/>
</dbReference>
<reference evidence="2" key="1">
    <citation type="journal article" date="2020" name="Stud. Mycol.">
        <title>101 Dothideomycetes genomes: a test case for predicting lifestyles and emergence of pathogens.</title>
        <authorList>
            <person name="Haridas S."/>
            <person name="Albert R."/>
            <person name="Binder M."/>
            <person name="Bloem J."/>
            <person name="Labutti K."/>
            <person name="Salamov A."/>
            <person name="Andreopoulos B."/>
            <person name="Baker S."/>
            <person name="Barry K."/>
            <person name="Bills G."/>
            <person name="Bluhm B."/>
            <person name="Cannon C."/>
            <person name="Castanera R."/>
            <person name="Culley D."/>
            <person name="Daum C."/>
            <person name="Ezra D."/>
            <person name="Gonzalez J."/>
            <person name="Henrissat B."/>
            <person name="Kuo A."/>
            <person name="Liang C."/>
            <person name="Lipzen A."/>
            <person name="Lutzoni F."/>
            <person name="Magnuson J."/>
            <person name="Mondo S."/>
            <person name="Nolan M."/>
            <person name="Ohm R."/>
            <person name="Pangilinan J."/>
            <person name="Park H.-J."/>
            <person name="Ramirez L."/>
            <person name="Alfaro M."/>
            <person name="Sun H."/>
            <person name="Tritt A."/>
            <person name="Yoshinaga Y."/>
            <person name="Zwiers L.-H."/>
            <person name="Turgeon B."/>
            <person name="Goodwin S."/>
            <person name="Spatafora J."/>
            <person name="Crous P."/>
            <person name="Grigoriev I."/>
        </authorList>
    </citation>
    <scope>NUCLEOTIDE SEQUENCE</scope>
    <source>
        <strain evidence="2">CBS 113818</strain>
    </source>
</reference>
<dbReference type="Proteomes" id="UP000799424">
    <property type="component" value="Unassembled WGS sequence"/>
</dbReference>
<accession>A0A6A7A7A7</accession>
<dbReference type="AlphaFoldDB" id="A0A6A7A7A7"/>
<evidence type="ECO:0000256" key="1">
    <source>
        <dbReference type="SAM" id="Coils"/>
    </source>
</evidence>
<proteinExistence type="predicted"/>
<keyword evidence="1" id="KW-0175">Coiled coil</keyword>
<name>A0A6A7A7A7_9PLEO</name>
<sequence>MSLTAQEKQDLTDRLRNILTFISNYEKLIQTLLIPFAERQDRKGRIEANELFQRYAEQKQELTDLVRDFQEKMKQNVLFTAGATLWIDTNQSALIAKCRGFAKELFRSQNEYYDDVDDLLDEEEVLYEFAYYNVGNEVVFMGRLRTWSSANA</sequence>
<evidence type="ECO:0000313" key="2">
    <source>
        <dbReference type="EMBL" id="KAF2829053.1"/>
    </source>
</evidence>
<evidence type="ECO:0000313" key="3">
    <source>
        <dbReference type="Proteomes" id="UP000799424"/>
    </source>
</evidence>
<gene>
    <name evidence="2" type="ORF">CC86DRAFT_403701</name>
</gene>
<keyword evidence="3" id="KW-1185">Reference proteome</keyword>